<sequence length="203" mass="21565">MKISKEKAEANRAALIETASRLFRQKGIDGVGVAEISKSAGLTHGALYAHFPSKEALAAEALAWSLEQSNAKLYSGTVDGEPDLERFLSDYLSVDRRDDYADHCAMAASASEIGRQDAVTSSKFTEGYLVLVRAFERRVAANNQAVDALATAMGIVAAMIGALSVARATAKARPEVSAQVLQGVRAMIDAALGKPYGEREKSS</sequence>
<dbReference type="KEGG" id="psil:PMA3_18380"/>
<proteinExistence type="predicted"/>
<evidence type="ECO:0000256" key="1">
    <source>
        <dbReference type="ARBA" id="ARBA00023015"/>
    </source>
</evidence>
<dbReference type="RefSeq" id="WP_064678517.1">
    <property type="nucleotide sequence ID" value="NZ_CP014870.1"/>
</dbReference>
<feature type="DNA-binding region" description="H-T-H motif" evidence="4">
    <location>
        <begin position="32"/>
        <end position="51"/>
    </location>
</feature>
<dbReference type="OrthoDB" id="9798857at2"/>
<evidence type="ECO:0000313" key="7">
    <source>
        <dbReference type="Proteomes" id="UP000078354"/>
    </source>
</evidence>
<protein>
    <submittedName>
        <fullName evidence="6">Transcriptional regulator</fullName>
    </submittedName>
</protein>
<dbReference type="SUPFAM" id="SSF48498">
    <property type="entry name" value="Tetracyclin repressor-like, C-terminal domain"/>
    <property type="match status" value="1"/>
</dbReference>
<dbReference type="EMBL" id="CP014870">
    <property type="protein sequence ID" value="ANJ57011.1"/>
    <property type="molecule type" value="Genomic_DNA"/>
</dbReference>
<dbReference type="InterPro" id="IPR001647">
    <property type="entry name" value="HTH_TetR"/>
</dbReference>
<dbReference type="Gene3D" id="1.10.357.10">
    <property type="entry name" value="Tetracycline Repressor, domain 2"/>
    <property type="match status" value="1"/>
</dbReference>
<keyword evidence="2 4" id="KW-0238">DNA-binding</keyword>
<dbReference type="SUPFAM" id="SSF46689">
    <property type="entry name" value="Homeodomain-like"/>
    <property type="match status" value="1"/>
</dbReference>
<keyword evidence="3" id="KW-0804">Transcription</keyword>
<reference evidence="6 7" key="1">
    <citation type="journal article" date="2018" name="Syst. Appl. Microbiol.">
        <title>Pseudomonas silesiensis sp. nov. strain A3T isolated from a biological pesticide sewage treatment plant and analysis of the complete genome sequence.</title>
        <authorList>
            <person name="Kaminski M.A."/>
            <person name="Furmanczyk E.M."/>
            <person name="Sobczak A."/>
            <person name="Dziembowski A."/>
            <person name="Lipinski L."/>
        </authorList>
    </citation>
    <scope>NUCLEOTIDE SEQUENCE [LARGE SCALE GENOMIC DNA]</scope>
    <source>
        <strain evidence="6 7">A3</strain>
    </source>
</reference>
<gene>
    <name evidence="6" type="ORF">PMA3_18380</name>
</gene>
<dbReference type="Pfam" id="PF00440">
    <property type="entry name" value="TetR_N"/>
    <property type="match status" value="1"/>
</dbReference>
<dbReference type="STRING" id="1853130.PMA3_18380"/>
<accession>A0A191YWB1</accession>
<dbReference type="PROSITE" id="PS50977">
    <property type="entry name" value="HTH_TETR_2"/>
    <property type="match status" value="1"/>
</dbReference>
<dbReference type="Proteomes" id="UP000078354">
    <property type="component" value="Chromosome"/>
</dbReference>
<evidence type="ECO:0000256" key="4">
    <source>
        <dbReference type="PROSITE-ProRule" id="PRU00335"/>
    </source>
</evidence>
<evidence type="ECO:0000313" key="6">
    <source>
        <dbReference type="EMBL" id="ANJ57011.1"/>
    </source>
</evidence>
<dbReference type="PANTHER" id="PTHR47506">
    <property type="entry name" value="TRANSCRIPTIONAL REGULATORY PROTEIN"/>
    <property type="match status" value="1"/>
</dbReference>
<dbReference type="PRINTS" id="PR00455">
    <property type="entry name" value="HTHTETR"/>
</dbReference>
<name>A0A191YWB1_9PSED</name>
<dbReference type="Gene3D" id="1.10.10.60">
    <property type="entry name" value="Homeodomain-like"/>
    <property type="match status" value="1"/>
</dbReference>
<dbReference type="GO" id="GO:0003677">
    <property type="term" value="F:DNA binding"/>
    <property type="evidence" value="ECO:0007669"/>
    <property type="project" value="UniProtKB-UniRule"/>
</dbReference>
<dbReference type="InterPro" id="IPR036271">
    <property type="entry name" value="Tet_transcr_reg_TetR-rel_C_sf"/>
</dbReference>
<feature type="domain" description="HTH tetR-type" evidence="5">
    <location>
        <begin position="9"/>
        <end position="69"/>
    </location>
</feature>
<organism evidence="6 7">
    <name type="scientific">Pseudomonas silesiensis</name>
    <dbReference type="NCBI Taxonomy" id="1853130"/>
    <lineage>
        <taxon>Bacteria</taxon>
        <taxon>Pseudomonadati</taxon>
        <taxon>Pseudomonadota</taxon>
        <taxon>Gammaproteobacteria</taxon>
        <taxon>Pseudomonadales</taxon>
        <taxon>Pseudomonadaceae</taxon>
        <taxon>Pseudomonas</taxon>
    </lineage>
</organism>
<dbReference type="AlphaFoldDB" id="A0A191YWB1"/>
<keyword evidence="1" id="KW-0805">Transcription regulation</keyword>
<dbReference type="InterPro" id="IPR009057">
    <property type="entry name" value="Homeodomain-like_sf"/>
</dbReference>
<evidence type="ECO:0000259" key="5">
    <source>
        <dbReference type="PROSITE" id="PS50977"/>
    </source>
</evidence>
<evidence type="ECO:0000256" key="3">
    <source>
        <dbReference type="ARBA" id="ARBA00023163"/>
    </source>
</evidence>
<keyword evidence="7" id="KW-1185">Reference proteome</keyword>
<evidence type="ECO:0000256" key="2">
    <source>
        <dbReference type="ARBA" id="ARBA00023125"/>
    </source>
</evidence>
<dbReference type="PANTHER" id="PTHR47506:SF7">
    <property type="entry name" value="TRANSCRIPTIONAL REGULATORY PROTEIN"/>
    <property type="match status" value="1"/>
</dbReference>